<name>A0A134B6F4_9PORP</name>
<sequence length="61" mass="6601">KAKGLRITSERSIVGLSERCLSTLNRGQGLRQEAPYSGCFYGLVERGELWGGKAMAGSRVV</sequence>
<dbReference type="EMBL" id="LSDK01000091">
    <property type="protein sequence ID" value="KXB75518.1"/>
    <property type="molecule type" value="Genomic_DNA"/>
</dbReference>
<protein>
    <submittedName>
        <fullName evidence="1">Uncharacterized protein</fullName>
    </submittedName>
</protein>
<evidence type="ECO:0000313" key="2">
    <source>
        <dbReference type="Proteomes" id="UP000070224"/>
    </source>
</evidence>
<gene>
    <name evidence="1" type="ORF">HMPREF3185_01366</name>
</gene>
<dbReference type="Proteomes" id="UP000070224">
    <property type="component" value="Unassembled WGS sequence"/>
</dbReference>
<feature type="non-terminal residue" evidence="1">
    <location>
        <position position="1"/>
    </location>
</feature>
<comment type="caution">
    <text evidence="1">The sequence shown here is derived from an EMBL/GenBank/DDBJ whole genome shotgun (WGS) entry which is preliminary data.</text>
</comment>
<organism evidence="1 2">
    <name type="scientific">Porphyromonas somerae</name>
    <dbReference type="NCBI Taxonomy" id="322095"/>
    <lineage>
        <taxon>Bacteria</taxon>
        <taxon>Pseudomonadati</taxon>
        <taxon>Bacteroidota</taxon>
        <taxon>Bacteroidia</taxon>
        <taxon>Bacteroidales</taxon>
        <taxon>Porphyromonadaceae</taxon>
        <taxon>Porphyromonas</taxon>
    </lineage>
</organism>
<accession>A0A134B6F4</accession>
<keyword evidence="2" id="KW-1185">Reference proteome</keyword>
<dbReference type="PATRIC" id="fig|322095.3.peg.1351"/>
<reference evidence="2" key="1">
    <citation type="submission" date="2016-01" db="EMBL/GenBank/DDBJ databases">
        <authorList>
            <person name="Mitreva M."/>
            <person name="Pepin K.H."/>
            <person name="Mihindukulasuriya K.A."/>
            <person name="Fulton R."/>
            <person name="Fronick C."/>
            <person name="O'Laughlin M."/>
            <person name="Miner T."/>
            <person name="Herter B."/>
            <person name="Rosa B.A."/>
            <person name="Cordes M."/>
            <person name="Tomlinson C."/>
            <person name="Wollam A."/>
            <person name="Palsikar V.B."/>
            <person name="Mardis E.R."/>
            <person name="Wilson R.K."/>
        </authorList>
    </citation>
    <scope>NUCLEOTIDE SEQUENCE [LARGE SCALE GENOMIC DNA]</scope>
    <source>
        <strain evidence="2">KA00683</strain>
    </source>
</reference>
<proteinExistence type="predicted"/>
<evidence type="ECO:0000313" key="1">
    <source>
        <dbReference type="EMBL" id="KXB75518.1"/>
    </source>
</evidence>
<dbReference type="AlphaFoldDB" id="A0A134B6F4"/>